<dbReference type="PANTHER" id="PTHR24198:SF165">
    <property type="entry name" value="ANKYRIN REPEAT-CONTAINING PROTEIN-RELATED"/>
    <property type="match status" value="1"/>
</dbReference>
<feature type="non-terminal residue" evidence="4">
    <location>
        <position position="266"/>
    </location>
</feature>
<proteinExistence type="predicted"/>
<dbReference type="SUPFAM" id="SSF48403">
    <property type="entry name" value="Ankyrin repeat"/>
    <property type="match status" value="1"/>
</dbReference>
<name>A0AAW0YFQ6_CHEQU</name>
<protein>
    <submittedName>
        <fullName evidence="4">Uncharacterized protein</fullName>
    </submittedName>
</protein>
<feature type="repeat" description="ANK" evidence="3">
    <location>
        <begin position="35"/>
        <end position="67"/>
    </location>
</feature>
<evidence type="ECO:0000313" key="4">
    <source>
        <dbReference type="EMBL" id="KAK8751764.1"/>
    </source>
</evidence>
<evidence type="ECO:0000256" key="1">
    <source>
        <dbReference type="ARBA" id="ARBA00022737"/>
    </source>
</evidence>
<dbReference type="Pfam" id="PF12796">
    <property type="entry name" value="Ank_2"/>
    <property type="match status" value="3"/>
</dbReference>
<reference evidence="4 5" key="1">
    <citation type="journal article" date="2024" name="BMC Genomics">
        <title>Genome assembly of redclaw crayfish (Cherax quadricarinatus) provides insights into its immune adaptation and hypoxia tolerance.</title>
        <authorList>
            <person name="Liu Z."/>
            <person name="Zheng J."/>
            <person name="Li H."/>
            <person name="Fang K."/>
            <person name="Wang S."/>
            <person name="He J."/>
            <person name="Zhou D."/>
            <person name="Weng S."/>
            <person name="Chi M."/>
            <person name="Gu Z."/>
            <person name="He J."/>
            <person name="Li F."/>
            <person name="Wang M."/>
        </authorList>
    </citation>
    <scope>NUCLEOTIDE SEQUENCE [LARGE SCALE GENOMIC DNA]</scope>
    <source>
        <strain evidence="4">ZL_2023a</strain>
    </source>
</reference>
<dbReference type="SMART" id="SM00248">
    <property type="entry name" value="ANK"/>
    <property type="match status" value="5"/>
</dbReference>
<evidence type="ECO:0000256" key="2">
    <source>
        <dbReference type="ARBA" id="ARBA00023043"/>
    </source>
</evidence>
<feature type="non-terminal residue" evidence="4">
    <location>
        <position position="1"/>
    </location>
</feature>
<keyword evidence="1" id="KW-0677">Repeat</keyword>
<dbReference type="EMBL" id="JARKIK010000005">
    <property type="protein sequence ID" value="KAK8751764.1"/>
    <property type="molecule type" value="Genomic_DNA"/>
</dbReference>
<evidence type="ECO:0000256" key="3">
    <source>
        <dbReference type="PROSITE-ProRule" id="PRU00023"/>
    </source>
</evidence>
<dbReference type="AlphaFoldDB" id="A0AAW0YFQ6"/>
<organism evidence="4 5">
    <name type="scientific">Cherax quadricarinatus</name>
    <name type="common">Australian red claw crayfish</name>
    <dbReference type="NCBI Taxonomy" id="27406"/>
    <lineage>
        <taxon>Eukaryota</taxon>
        <taxon>Metazoa</taxon>
        <taxon>Ecdysozoa</taxon>
        <taxon>Arthropoda</taxon>
        <taxon>Crustacea</taxon>
        <taxon>Multicrustacea</taxon>
        <taxon>Malacostraca</taxon>
        <taxon>Eumalacostraca</taxon>
        <taxon>Eucarida</taxon>
        <taxon>Decapoda</taxon>
        <taxon>Pleocyemata</taxon>
        <taxon>Astacidea</taxon>
        <taxon>Parastacoidea</taxon>
        <taxon>Parastacidae</taxon>
        <taxon>Cherax</taxon>
    </lineage>
</organism>
<dbReference type="Gene3D" id="1.25.40.20">
    <property type="entry name" value="Ankyrin repeat-containing domain"/>
    <property type="match status" value="3"/>
</dbReference>
<dbReference type="PROSITE" id="PS50088">
    <property type="entry name" value="ANK_REPEAT"/>
    <property type="match status" value="3"/>
</dbReference>
<accession>A0AAW0YFQ6</accession>
<evidence type="ECO:0000313" key="5">
    <source>
        <dbReference type="Proteomes" id="UP001445076"/>
    </source>
</evidence>
<comment type="caution">
    <text evidence="4">The sequence shown here is derived from an EMBL/GenBank/DDBJ whole genome shotgun (WGS) entry which is preliminary data.</text>
</comment>
<dbReference type="PROSITE" id="PS50297">
    <property type="entry name" value="ANK_REP_REGION"/>
    <property type="match status" value="3"/>
</dbReference>
<dbReference type="InterPro" id="IPR002110">
    <property type="entry name" value="Ankyrin_rpt"/>
</dbReference>
<feature type="repeat" description="ANK" evidence="3">
    <location>
        <begin position="233"/>
        <end position="265"/>
    </location>
</feature>
<dbReference type="Proteomes" id="UP001445076">
    <property type="component" value="Unassembled WGS sequence"/>
</dbReference>
<dbReference type="InterPro" id="IPR036770">
    <property type="entry name" value="Ankyrin_rpt-contain_sf"/>
</dbReference>
<sequence length="266" mass="28690">EQLIDAAGAGDTETTLRLIDNKVNVDAPSYKPQSRGRRALHQAADGGHTTVVEALLNANADPNAEDDEGVLGIYLAVQAGHLEVVKILLPLLSDVGREVKGKQLIHWAAIGGHEKILQYLKTKSCNLQALTRGKRQTALHLAADNGNLEAAKWLVENGVSLEHKDAGGLTAKDLAQQEGYKNVALFLHVEVPERLKATPQELKLLKAAASGQRKSLEEMLMNSEVNINCQGQLGRRAIHLAASKGYLDAVRLLVSRGVQVDATDDE</sequence>
<keyword evidence="2 3" id="KW-0040">ANK repeat</keyword>
<feature type="repeat" description="ANK" evidence="3">
    <location>
        <begin position="134"/>
        <end position="166"/>
    </location>
</feature>
<gene>
    <name evidence="4" type="ORF">OTU49_010214</name>
</gene>
<keyword evidence="5" id="KW-1185">Reference proteome</keyword>
<dbReference type="PANTHER" id="PTHR24198">
    <property type="entry name" value="ANKYRIN REPEAT AND PROTEIN KINASE DOMAIN-CONTAINING PROTEIN"/>
    <property type="match status" value="1"/>
</dbReference>